<evidence type="ECO:0000259" key="5">
    <source>
        <dbReference type="PROSITE" id="PS50850"/>
    </source>
</evidence>
<reference evidence="6 7" key="1">
    <citation type="submission" date="2007-06" db="EMBL/GenBank/DDBJ databases">
        <authorList>
            <person name="Shimkets L."/>
            <person name="Ferriera S."/>
            <person name="Johnson J."/>
            <person name="Kravitz S."/>
            <person name="Beeson K."/>
            <person name="Sutton G."/>
            <person name="Rogers Y.-H."/>
            <person name="Friedman R."/>
            <person name="Frazier M."/>
            <person name="Venter J.C."/>
        </authorList>
    </citation>
    <scope>NUCLEOTIDE SEQUENCE [LARGE SCALE GENOMIC DNA]</scope>
    <source>
        <strain evidence="6 7">SIR-1</strain>
    </source>
</reference>
<feature type="transmembrane region" description="Helical" evidence="4">
    <location>
        <begin position="9"/>
        <end position="28"/>
    </location>
</feature>
<keyword evidence="3 4" id="KW-0472">Membrane</keyword>
<dbReference type="Gene3D" id="1.20.1250.20">
    <property type="entry name" value="MFS general substrate transporter like domains"/>
    <property type="match status" value="1"/>
</dbReference>
<dbReference type="PANTHER" id="PTHR23530">
    <property type="entry name" value="TRANSPORT PROTEIN-RELATED"/>
    <property type="match status" value="1"/>
</dbReference>
<accession>A6G405</accession>
<feature type="transmembrane region" description="Helical" evidence="4">
    <location>
        <begin position="210"/>
        <end position="232"/>
    </location>
</feature>
<evidence type="ECO:0000256" key="1">
    <source>
        <dbReference type="ARBA" id="ARBA00022692"/>
    </source>
</evidence>
<dbReference type="OrthoDB" id="9816124at2"/>
<dbReference type="SUPFAM" id="SSF103473">
    <property type="entry name" value="MFS general substrate transporter"/>
    <property type="match status" value="1"/>
</dbReference>
<keyword evidence="2 4" id="KW-1133">Transmembrane helix</keyword>
<feature type="transmembrane region" description="Helical" evidence="4">
    <location>
        <begin position="137"/>
        <end position="156"/>
    </location>
</feature>
<feature type="transmembrane region" description="Helical" evidence="4">
    <location>
        <begin position="34"/>
        <end position="53"/>
    </location>
</feature>
<feature type="transmembrane region" description="Helical" evidence="4">
    <location>
        <begin position="244"/>
        <end position="263"/>
    </location>
</feature>
<keyword evidence="1 4" id="KW-0812">Transmembrane</keyword>
<dbReference type="Pfam" id="PF07690">
    <property type="entry name" value="MFS_1"/>
    <property type="match status" value="1"/>
</dbReference>
<dbReference type="EMBL" id="ABCS01000020">
    <property type="protein sequence ID" value="EDM79328.1"/>
    <property type="molecule type" value="Genomic_DNA"/>
</dbReference>
<dbReference type="InterPro" id="IPR036259">
    <property type="entry name" value="MFS_trans_sf"/>
</dbReference>
<dbReference type="InterPro" id="IPR020846">
    <property type="entry name" value="MFS_dom"/>
</dbReference>
<dbReference type="PANTHER" id="PTHR23530:SF1">
    <property type="entry name" value="PERMEASE, MAJOR FACILITATOR SUPERFAMILY-RELATED"/>
    <property type="match status" value="1"/>
</dbReference>
<dbReference type="GO" id="GO:0022857">
    <property type="term" value="F:transmembrane transporter activity"/>
    <property type="evidence" value="ECO:0007669"/>
    <property type="project" value="InterPro"/>
</dbReference>
<sequence>MDRNPARLCVLRGAQMALFPMAVLSVFLQRQVGFTVTDIMLLQAVFGMAMVIFEFPSGYLADRIGYRRTLVLAFALWTVAWPIYGYSTTWWGVAGAELLLGVGMALLSGCDSALMYESLLATGREHEFARWSGRHTFWGQLAEGGGALAAGLLFAWGVQGPFLAQGAASAVGLLVALSLVEPPRERPDFTDSLGQVRAMIRHVARENTELRALIVAVVVLGLASFIPVWTVQLYAVDAGLPEPWLGPMWAVANFTVALAALASHRLVGRWPLAATAGLCAALIVLGYLGLGLSHVWWGFVAYYALMVMRGLQGPVFRHREQQLVPSSDRAGFVSLRSMVFRSGFLVAGPLVGWSVDHRGQHWTMLVLAGVFFVASCLVALGLRRVARSGSDSGAG</sequence>
<keyword evidence="7" id="KW-1185">Reference proteome</keyword>
<gene>
    <name evidence="6" type="ORF">PPSIR1_02206</name>
</gene>
<proteinExistence type="predicted"/>
<feature type="domain" description="Major facilitator superfamily (MFS) profile" evidence="5">
    <location>
        <begin position="1"/>
        <end position="387"/>
    </location>
</feature>
<feature type="transmembrane region" description="Helical" evidence="4">
    <location>
        <begin position="65"/>
        <end position="84"/>
    </location>
</feature>
<protein>
    <submittedName>
        <fullName evidence="6">Major facilitator superfamily MFS_1</fullName>
    </submittedName>
</protein>
<dbReference type="STRING" id="391625.PPSIR1_02206"/>
<dbReference type="InterPro" id="IPR011701">
    <property type="entry name" value="MFS"/>
</dbReference>
<dbReference type="InterPro" id="IPR053160">
    <property type="entry name" value="MFS_DHA3_Transporter"/>
</dbReference>
<feature type="transmembrane region" description="Helical" evidence="4">
    <location>
        <begin position="270"/>
        <end position="290"/>
    </location>
</feature>
<organism evidence="6 7">
    <name type="scientific">Plesiocystis pacifica SIR-1</name>
    <dbReference type="NCBI Taxonomy" id="391625"/>
    <lineage>
        <taxon>Bacteria</taxon>
        <taxon>Pseudomonadati</taxon>
        <taxon>Myxococcota</taxon>
        <taxon>Polyangia</taxon>
        <taxon>Nannocystales</taxon>
        <taxon>Nannocystaceae</taxon>
        <taxon>Plesiocystis</taxon>
    </lineage>
</organism>
<evidence type="ECO:0000256" key="4">
    <source>
        <dbReference type="SAM" id="Phobius"/>
    </source>
</evidence>
<dbReference type="TCDB" id="2.A.1.80.2">
    <property type="family name" value="the major facilitator superfamily (mfs)"/>
</dbReference>
<evidence type="ECO:0000256" key="3">
    <source>
        <dbReference type="ARBA" id="ARBA00023136"/>
    </source>
</evidence>
<comment type="caution">
    <text evidence="6">The sequence shown here is derived from an EMBL/GenBank/DDBJ whole genome shotgun (WGS) entry which is preliminary data.</text>
</comment>
<evidence type="ECO:0000313" key="6">
    <source>
        <dbReference type="EMBL" id="EDM79328.1"/>
    </source>
</evidence>
<evidence type="ECO:0000256" key="2">
    <source>
        <dbReference type="ARBA" id="ARBA00022989"/>
    </source>
</evidence>
<dbReference type="RefSeq" id="WP_006971454.1">
    <property type="nucleotide sequence ID" value="NZ_ABCS01000020.1"/>
</dbReference>
<evidence type="ECO:0000313" key="7">
    <source>
        <dbReference type="Proteomes" id="UP000005801"/>
    </source>
</evidence>
<dbReference type="AlphaFoldDB" id="A6G405"/>
<dbReference type="eggNOG" id="COG2814">
    <property type="taxonomic scope" value="Bacteria"/>
</dbReference>
<name>A6G405_9BACT</name>
<dbReference type="PROSITE" id="PS50850">
    <property type="entry name" value="MFS"/>
    <property type="match status" value="1"/>
</dbReference>
<feature type="transmembrane region" description="Helical" evidence="4">
    <location>
        <begin position="361"/>
        <end position="382"/>
    </location>
</feature>
<dbReference type="Proteomes" id="UP000005801">
    <property type="component" value="Unassembled WGS sequence"/>
</dbReference>